<keyword evidence="2" id="KW-1185">Reference proteome</keyword>
<dbReference type="Proteomes" id="UP001143910">
    <property type="component" value="Unassembled WGS sequence"/>
</dbReference>
<organism evidence="1 2">
    <name type="scientific">Zarea fungicola</name>
    <dbReference type="NCBI Taxonomy" id="93591"/>
    <lineage>
        <taxon>Eukaryota</taxon>
        <taxon>Fungi</taxon>
        <taxon>Dikarya</taxon>
        <taxon>Ascomycota</taxon>
        <taxon>Pezizomycotina</taxon>
        <taxon>Sordariomycetes</taxon>
        <taxon>Hypocreomycetidae</taxon>
        <taxon>Hypocreales</taxon>
        <taxon>Cordycipitaceae</taxon>
        <taxon>Zarea</taxon>
    </lineage>
</organism>
<protein>
    <submittedName>
        <fullName evidence="1">Uncharacterized protein</fullName>
    </submittedName>
</protein>
<dbReference type="EMBL" id="JANJQO010000478">
    <property type="protein sequence ID" value="KAJ2977371.1"/>
    <property type="molecule type" value="Genomic_DNA"/>
</dbReference>
<evidence type="ECO:0000313" key="2">
    <source>
        <dbReference type="Proteomes" id="UP001143910"/>
    </source>
</evidence>
<proteinExistence type="predicted"/>
<name>A0ACC1NEV4_9HYPO</name>
<sequence>MGSLECATALELLQPEPPLRLNNSSIEKANYAGMAIILGNVGDTFPVFAERCLTPLDQEYFERTRSEWMGVGSIAELAADQTKTGEQGWKACEVGLQACVELLSENPKGPFVEGSVFGYVDCILASIWMMYKRVDEGLFQRIMTHDARIQEHYDACVPYLQRVHN</sequence>
<gene>
    <name evidence="1" type="ORF">NQ176_g4412</name>
</gene>
<evidence type="ECO:0000313" key="1">
    <source>
        <dbReference type="EMBL" id="KAJ2977371.1"/>
    </source>
</evidence>
<reference evidence="1" key="1">
    <citation type="submission" date="2022-08" db="EMBL/GenBank/DDBJ databases">
        <title>Genome Sequence of Lecanicillium fungicola.</title>
        <authorList>
            <person name="Buettner E."/>
        </authorList>
    </citation>
    <scope>NUCLEOTIDE SEQUENCE</scope>
    <source>
        <strain evidence="1">Babe33</strain>
    </source>
</reference>
<comment type="caution">
    <text evidence="1">The sequence shown here is derived from an EMBL/GenBank/DDBJ whole genome shotgun (WGS) entry which is preliminary data.</text>
</comment>
<accession>A0ACC1NEV4</accession>